<dbReference type="AlphaFoldDB" id="A0A915KPQ6"/>
<organism evidence="1 2">
    <name type="scientific">Romanomermis culicivorax</name>
    <name type="common">Nematode worm</name>
    <dbReference type="NCBI Taxonomy" id="13658"/>
    <lineage>
        <taxon>Eukaryota</taxon>
        <taxon>Metazoa</taxon>
        <taxon>Ecdysozoa</taxon>
        <taxon>Nematoda</taxon>
        <taxon>Enoplea</taxon>
        <taxon>Dorylaimia</taxon>
        <taxon>Mermithida</taxon>
        <taxon>Mermithoidea</taxon>
        <taxon>Mermithidae</taxon>
        <taxon>Romanomermis</taxon>
    </lineage>
</organism>
<dbReference type="WBParaSite" id="nRc.2.0.1.t40872-RA">
    <property type="protein sequence ID" value="nRc.2.0.1.t40872-RA"/>
    <property type="gene ID" value="nRc.2.0.1.g40872"/>
</dbReference>
<keyword evidence="1" id="KW-1185">Reference proteome</keyword>
<name>A0A915KPQ6_ROMCU</name>
<reference evidence="2" key="1">
    <citation type="submission" date="2022-11" db="UniProtKB">
        <authorList>
            <consortium name="WormBaseParasite"/>
        </authorList>
    </citation>
    <scope>IDENTIFICATION</scope>
</reference>
<proteinExistence type="predicted"/>
<sequence>MVPKNTLVLLQSEALKMPKIFGASRRFNQYHISYLYMGPERERFFFEQCIRVSLQQTLQAIQPIDESEGPKVQAPACSQQALENPLGDPIRIFFKVVEPVEEILVIFGRISASFFIICAQIFHEFGLSFVHGIEIFLSKFHMDGPQITPIAPFNHMSGSDNIVFAAFS</sequence>
<evidence type="ECO:0000313" key="2">
    <source>
        <dbReference type="WBParaSite" id="nRc.2.0.1.t40872-RA"/>
    </source>
</evidence>
<evidence type="ECO:0000313" key="1">
    <source>
        <dbReference type="Proteomes" id="UP000887565"/>
    </source>
</evidence>
<dbReference type="Proteomes" id="UP000887565">
    <property type="component" value="Unplaced"/>
</dbReference>
<protein>
    <submittedName>
        <fullName evidence="2">Uncharacterized protein</fullName>
    </submittedName>
</protein>
<accession>A0A915KPQ6</accession>